<dbReference type="PANTHER" id="PTHR46211:SF14">
    <property type="entry name" value="GLYCEROPHOSPHODIESTER PHOSPHODIESTERASE"/>
    <property type="match status" value="1"/>
</dbReference>
<dbReference type="GO" id="GO:0008081">
    <property type="term" value="F:phosphoric diester hydrolase activity"/>
    <property type="evidence" value="ECO:0007669"/>
    <property type="project" value="InterPro"/>
</dbReference>
<comment type="caution">
    <text evidence="2">The sequence shown here is derived from an EMBL/GenBank/DDBJ whole genome shotgun (WGS) entry which is preliminary data.</text>
</comment>
<dbReference type="AlphaFoldDB" id="A0A853EG16"/>
<evidence type="ECO:0000313" key="2">
    <source>
        <dbReference type="EMBL" id="NYS68288.1"/>
    </source>
</evidence>
<proteinExistence type="predicted"/>
<dbReference type="PROSITE" id="PS51704">
    <property type="entry name" value="GP_PDE"/>
    <property type="match status" value="1"/>
</dbReference>
<evidence type="ECO:0000313" key="3">
    <source>
        <dbReference type="Proteomes" id="UP000572528"/>
    </source>
</evidence>
<dbReference type="InterPro" id="IPR030395">
    <property type="entry name" value="GP_PDE_dom"/>
</dbReference>
<dbReference type="PANTHER" id="PTHR46211">
    <property type="entry name" value="GLYCEROPHOSPHORYL DIESTER PHOSPHODIESTERASE"/>
    <property type="match status" value="1"/>
</dbReference>
<dbReference type="EMBL" id="JACBXV010000012">
    <property type="protein sequence ID" value="NYS68288.1"/>
    <property type="molecule type" value="Genomic_DNA"/>
</dbReference>
<dbReference type="GO" id="GO:0006629">
    <property type="term" value="P:lipid metabolic process"/>
    <property type="evidence" value="ECO:0007669"/>
    <property type="project" value="InterPro"/>
</dbReference>
<gene>
    <name evidence="2" type="ORF">HZZ05_01885</name>
</gene>
<dbReference type="Proteomes" id="UP000572528">
    <property type="component" value="Unassembled WGS sequence"/>
</dbReference>
<dbReference type="SUPFAM" id="SSF51695">
    <property type="entry name" value="PLC-like phosphodiesterases"/>
    <property type="match status" value="1"/>
</dbReference>
<sequence length="593" mass="63425">MTQTMSSLFTWIADWWRTGGGASVSGTRVSWPATGGRTAVNESAAAPIGDGRFDVVLRYQAPTRIPLSVAYTRYRDPGGAGRIGDTATTQVTLPAAPAMTTTTLELPALPTDGAASFRPILTIGAAGLVIEDLAIVPRPVSDLVRSWAAAEAVNTAGRDSRLRAWARPGDTAVMIMASQWGHTQCRPPEGWTASYTQSIATGRSGYVATRTVTGDAWQHLEADPWGGKANGARDRALLIVLRGATQAQVIGWQDTTPTLPQDRSWLLASQLHAVAATHDTVWTMPGAGPRMQAGQRTPTASWSTLHALAGAGTPVLPQGATRPQGWAAVVFQPRVSGPRASVWTGEAEVPARVGRMPRGAASVDALLAKRGFVVAHRGGSASWPESSMQAYTQAVAHGADALEVSCHRTSDGVWIVAHDQTLQRVDHSAPATPITQMTWEQVRRFRTKGQPIVRLEQILEAYGRSHVLVVDPKGSALQHQDFLKRFRPETTVFKFSADATWLLSAAQRAGFRTWGYGYAEHALDGRLATWASACDYLGMEYGASAEAWKRTLEIGKPVWAHICPTRQAYETGLSAGAVGCMVSGISSVLPKGV</sequence>
<dbReference type="Pfam" id="PF03009">
    <property type="entry name" value="GDPD"/>
    <property type="match status" value="1"/>
</dbReference>
<accession>A0A853EG16</accession>
<protein>
    <recommendedName>
        <fullName evidence="1">GP-PDE domain-containing protein</fullName>
    </recommendedName>
</protein>
<dbReference type="Gene3D" id="3.20.20.190">
    <property type="entry name" value="Phosphatidylinositol (PI) phosphodiesterase"/>
    <property type="match status" value="1"/>
</dbReference>
<organism evidence="2 3">
    <name type="scientific">Actinomyces bowdenii</name>
    <dbReference type="NCBI Taxonomy" id="131109"/>
    <lineage>
        <taxon>Bacteria</taxon>
        <taxon>Bacillati</taxon>
        <taxon>Actinomycetota</taxon>
        <taxon>Actinomycetes</taxon>
        <taxon>Actinomycetales</taxon>
        <taxon>Actinomycetaceae</taxon>
        <taxon>Actinomyces</taxon>
    </lineage>
</organism>
<dbReference type="RefSeq" id="WP_179899631.1">
    <property type="nucleotide sequence ID" value="NZ_JACBXV010000012.1"/>
</dbReference>
<dbReference type="InterPro" id="IPR017946">
    <property type="entry name" value="PLC-like_Pdiesterase_TIM-brl"/>
</dbReference>
<evidence type="ECO:0000259" key="1">
    <source>
        <dbReference type="PROSITE" id="PS51704"/>
    </source>
</evidence>
<name>A0A853EG16_9ACTO</name>
<reference evidence="2 3" key="1">
    <citation type="submission" date="2020-07" db="EMBL/GenBank/DDBJ databases">
        <title>MOT database genomes.</title>
        <authorList>
            <person name="Joseph S."/>
            <person name="Aduse-Opoku J."/>
            <person name="Hashim A."/>
            <person name="Wade W."/>
            <person name="Curtis M."/>
        </authorList>
    </citation>
    <scope>NUCLEOTIDE SEQUENCE [LARGE SCALE GENOMIC DNA]</scope>
    <source>
        <strain evidence="2 3">WMus004</strain>
    </source>
</reference>
<feature type="domain" description="GP-PDE" evidence="1">
    <location>
        <begin position="371"/>
        <end position="593"/>
    </location>
</feature>